<keyword evidence="1" id="KW-1133">Transmembrane helix</keyword>
<dbReference type="EMBL" id="CP092418">
    <property type="protein sequence ID" value="USD23429.1"/>
    <property type="molecule type" value="Genomic_DNA"/>
</dbReference>
<feature type="transmembrane region" description="Helical" evidence="1">
    <location>
        <begin position="12"/>
        <end position="31"/>
    </location>
</feature>
<keyword evidence="3" id="KW-1185">Reference proteome</keyword>
<keyword evidence="1" id="KW-0472">Membrane</keyword>
<name>A0ABY4VGW9_9GAMM</name>
<evidence type="ECO:0000313" key="3">
    <source>
        <dbReference type="Proteomes" id="UP001055658"/>
    </source>
</evidence>
<sequence length="140" mass="14628">MVPSKAFHVLRKLLPLPAALTAWVLVLVASLKFESWRVMTFCPDGMREGSVCYAAGWQVLPLWLICLGAMISALVVVWVVALTAAGSRVKAASISFLLGTFVALALGAVTDHALPALLAIAAGAAALGWVDKCFGSEASC</sequence>
<feature type="transmembrane region" description="Helical" evidence="1">
    <location>
        <begin position="113"/>
        <end position="130"/>
    </location>
</feature>
<feature type="transmembrane region" description="Helical" evidence="1">
    <location>
        <begin position="89"/>
        <end position="107"/>
    </location>
</feature>
<feature type="transmembrane region" description="Helical" evidence="1">
    <location>
        <begin position="60"/>
        <end position="82"/>
    </location>
</feature>
<keyword evidence="1" id="KW-0812">Transmembrane</keyword>
<accession>A0ABY4VGW9</accession>
<dbReference type="RefSeq" id="WP_252085775.1">
    <property type="nucleotide sequence ID" value="NZ_CP092418.1"/>
</dbReference>
<evidence type="ECO:0000256" key="1">
    <source>
        <dbReference type="SAM" id="Phobius"/>
    </source>
</evidence>
<organism evidence="2 3">
    <name type="scientific">Microbulbifer variabilis</name>
    <dbReference type="NCBI Taxonomy" id="266805"/>
    <lineage>
        <taxon>Bacteria</taxon>
        <taxon>Pseudomonadati</taxon>
        <taxon>Pseudomonadota</taxon>
        <taxon>Gammaproteobacteria</taxon>
        <taxon>Cellvibrionales</taxon>
        <taxon>Microbulbiferaceae</taxon>
        <taxon>Microbulbifer</taxon>
    </lineage>
</organism>
<evidence type="ECO:0000313" key="2">
    <source>
        <dbReference type="EMBL" id="USD23429.1"/>
    </source>
</evidence>
<reference evidence="2" key="1">
    <citation type="submission" date="2022-02" db="EMBL/GenBank/DDBJ databases">
        <title>Coral-associated bacteria.</title>
        <authorList>
            <person name="Tang K."/>
            <person name="Wang X."/>
        </authorList>
    </citation>
    <scope>NUCLEOTIDE SEQUENCE</scope>
    <source>
        <strain evidence="2">SCSIO 43006</strain>
    </source>
</reference>
<gene>
    <name evidence="2" type="ORF">MJO52_09895</name>
</gene>
<protein>
    <submittedName>
        <fullName evidence="2">Uncharacterized protein</fullName>
    </submittedName>
</protein>
<proteinExistence type="predicted"/>
<dbReference type="Proteomes" id="UP001055658">
    <property type="component" value="Chromosome"/>
</dbReference>